<keyword evidence="13 17" id="KW-0830">Ubiquinone</keyword>
<dbReference type="InterPro" id="IPR003945">
    <property type="entry name" value="NU5C-like"/>
</dbReference>
<evidence type="ECO:0000259" key="20">
    <source>
        <dbReference type="Pfam" id="PF06455"/>
    </source>
</evidence>
<evidence type="ECO:0000259" key="19">
    <source>
        <dbReference type="Pfam" id="PF00662"/>
    </source>
</evidence>
<dbReference type="InterPro" id="IPR001750">
    <property type="entry name" value="ND/Mrp_TM"/>
</dbReference>
<dbReference type="GO" id="GO:0003954">
    <property type="term" value="F:NADH dehydrogenase activity"/>
    <property type="evidence" value="ECO:0007669"/>
    <property type="project" value="TreeGrafter"/>
</dbReference>
<keyword evidence="14 17" id="KW-0496">Mitochondrion</keyword>
<feature type="transmembrane region" description="Helical" evidence="17">
    <location>
        <begin position="327"/>
        <end position="345"/>
    </location>
</feature>
<feature type="transmembrane region" description="Helical" evidence="17">
    <location>
        <begin position="630"/>
        <end position="650"/>
    </location>
</feature>
<feature type="transmembrane region" description="Helical" evidence="17">
    <location>
        <begin position="26"/>
        <end position="48"/>
    </location>
</feature>
<keyword evidence="9" id="KW-1278">Translocase</keyword>
<evidence type="ECO:0000256" key="2">
    <source>
        <dbReference type="ARBA" id="ARBA00008200"/>
    </source>
</evidence>
<evidence type="ECO:0000256" key="6">
    <source>
        <dbReference type="ARBA" id="ARBA00022660"/>
    </source>
</evidence>
<feature type="transmembrane region" description="Helical" evidence="17">
    <location>
        <begin position="506"/>
        <end position="526"/>
    </location>
</feature>
<evidence type="ECO:0000256" key="1">
    <source>
        <dbReference type="ARBA" id="ARBA00004448"/>
    </source>
</evidence>
<feature type="transmembrane region" description="Helical" evidence="17">
    <location>
        <begin position="366"/>
        <end position="387"/>
    </location>
</feature>
<feature type="domain" description="NADH dehydrogenase subunit 5 C-terminal" evidence="20">
    <location>
        <begin position="422"/>
        <end position="618"/>
    </location>
</feature>
<dbReference type="InterPro" id="IPR001516">
    <property type="entry name" value="Proton_antipo_N"/>
</dbReference>
<gene>
    <name evidence="21" type="primary">nad5</name>
</gene>
<evidence type="ECO:0000256" key="7">
    <source>
        <dbReference type="ARBA" id="ARBA00022692"/>
    </source>
</evidence>
<feature type="transmembrane region" description="Helical" evidence="17">
    <location>
        <begin position="167"/>
        <end position="189"/>
    </location>
</feature>
<evidence type="ECO:0000256" key="11">
    <source>
        <dbReference type="ARBA" id="ARBA00022989"/>
    </source>
</evidence>
<keyword evidence="6" id="KW-0679">Respiratory chain</keyword>
<evidence type="ECO:0000256" key="12">
    <source>
        <dbReference type="ARBA" id="ARBA00023027"/>
    </source>
</evidence>
<dbReference type="Pfam" id="PF06455">
    <property type="entry name" value="NADH5_C"/>
    <property type="match status" value="1"/>
</dbReference>
<evidence type="ECO:0000256" key="5">
    <source>
        <dbReference type="ARBA" id="ARBA00022448"/>
    </source>
</evidence>
<reference evidence="21" key="1">
    <citation type="journal article" date="2014" name="Genome Biol. Evol.">
        <title>Gene arrangement convergence, diverse intron content, and genetic code modifications in mitochondrial genomes of Sphaeropleales (Chlorophyta).</title>
        <authorList>
            <person name="Fucikova K."/>
            <person name="Lewis P.O."/>
            <person name="Gonzalez-Halphen D."/>
            <person name="Lewis L.A."/>
        </authorList>
    </citation>
    <scope>NUCLEOTIDE SEQUENCE</scope>
    <source>
        <strain evidence="21">UTEX LB1364</strain>
    </source>
</reference>
<dbReference type="InterPro" id="IPR010934">
    <property type="entry name" value="NADH_DH_su5_C"/>
</dbReference>
<evidence type="ECO:0000256" key="8">
    <source>
        <dbReference type="ARBA" id="ARBA00022792"/>
    </source>
</evidence>
<sequence>MYLCAVLAPFLGSALAGLFGRLLGARGSGCVTILGLFTSMVFSFLIYYDISLMGAPVLLDLGSWFSAGSVHVSWILNIDLLSAVMMVTVSTVSFCVHVYSLGYMMADPHLPRFLSYLSLFTGSMLLLVTLSDFVTMLVGWEMIGVCSYLLIGFWFHRLSLTKAAQKAVLVNRVSDTGLLVGLMAAWWYLGSTDFSILYNTSTACAYTDLICYTILIGLLGKSAQVGLHVWLADLMEGPTPVSALIHALTLVTLGVYLILRTSALWELSTNARTVLLFVGLVTSLMALTLGLVQNDLKRVILYSTCSQLGYMMVSCGLSAYSLAIYHLLTHACFKALLFLGAGVLIHATADVQDLRRQGGAHRALPWAWCCLFLGSLSLMGWPFLAGYYSKDAILELCWSTPTPGGAYSYFILMTVALFTSAYSFRVLILTFMAPSNSRRTEVSHTGLPYTMGSSLVILAIGSIFAGYLFNDSLVGWGSGFFSTSIINGPLTVQAVSSHMMPVLYTYLPLLTVPIGFVLAYSFLWPLPYCADTGLRTVYKFLMARWHFDFVWNTHVLKPVLDLGTYTWAIVDKGILEILGPRGLRNTILQRAVPVVRAMQTGTVHDYALMLQIAVIAGLFLYALPNLYESMLSSMAFARALTVAIMLLVLAP</sequence>
<feature type="domain" description="NADH:quinone oxidoreductase/Mrp antiporter transmembrane" evidence="18">
    <location>
        <begin position="132"/>
        <end position="400"/>
    </location>
</feature>
<dbReference type="NCBIfam" id="NF005141">
    <property type="entry name" value="PRK06590.1"/>
    <property type="match status" value="1"/>
</dbReference>
<name>A0A076YH16_PEDDU</name>
<feature type="transmembrane region" description="Helical" evidence="17">
    <location>
        <begin position="113"/>
        <end position="131"/>
    </location>
</feature>
<dbReference type="GO" id="GO:0005743">
    <property type="term" value="C:mitochondrial inner membrane"/>
    <property type="evidence" value="ECO:0007669"/>
    <property type="project" value="UniProtKB-SubCell"/>
</dbReference>
<evidence type="ECO:0000256" key="15">
    <source>
        <dbReference type="ARBA" id="ARBA00023136"/>
    </source>
</evidence>
<feature type="transmembrane region" description="Helical" evidence="17">
    <location>
        <begin position="241"/>
        <end position="259"/>
    </location>
</feature>
<comment type="similarity">
    <text evidence="2 17">Belongs to the complex I subunit 5 family.</text>
</comment>
<evidence type="ECO:0000256" key="13">
    <source>
        <dbReference type="ARBA" id="ARBA00023075"/>
    </source>
</evidence>
<comment type="catalytic activity">
    <reaction evidence="16 17">
        <text>a ubiquinone + NADH + 5 H(+)(in) = a ubiquinol + NAD(+) + 4 H(+)(out)</text>
        <dbReference type="Rhea" id="RHEA:29091"/>
        <dbReference type="Rhea" id="RHEA-COMP:9565"/>
        <dbReference type="Rhea" id="RHEA-COMP:9566"/>
        <dbReference type="ChEBI" id="CHEBI:15378"/>
        <dbReference type="ChEBI" id="CHEBI:16389"/>
        <dbReference type="ChEBI" id="CHEBI:17976"/>
        <dbReference type="ChEBI" id="CHEBI:57540"/>
        <dbReference type="ChEBI" id="CHEBI:57945"/>
        <dbReference type="EC" id="7.1.1.2"/>
    </reaction>
</comment>
<dbReference type="Gene3D" id="1.20.5.2700">
    <property type="match status" value="1"/>
</dbReference>
<keyword evidence="11 17" id="KW-1133">Transmembrane helix</keyword>
<dbReference type="PRINTS" id="PR01434">
    <property type="entry name" value="NADHDHGNASE5"/>
</dbReference>
<feature type="transmembrane region" description="Helical" evidence="17">
    <location>
        <begin position="80"/>
        <end position="101"/>
    </location>
</feature>
<dbReference type="InterPro" id="IPR018393">
    <property type="entry name" value="NADHpl_OxRdtase_5_subgr"/>
</dbReference>
<dbReference type="GO" id="GO:0008137">
    <property type="term" value="F:NADH dehydrogenase (ubiquinone) activity"/>
    <property type="evidence" value="ECO:0007669"/>
    <property type="project" value="UniProtKB-EC"/>
</dbReference>
<keyword evidence="15 17" id="KW-0472">Membrane</keyword>
<feature type="transmembrane region" description="Helical" evidence="17">
    <location>
        <begin position="407"/>
        <end position="428"/>
    </location>
</feature>
<evidence type="ECO:0000256" key="10">
    <source>
        <dbReference type="ARBA" id="ARBA00022982"/>
    </source>
</evidence>
<evidence type="ECO:0000259" key="18">
    <source>
        <dbReference type="Pfam" id="PF00361"/>
    </source>
</evidence>
<evidence type="ECO:0000256" key="16">
    <source>
        <dbReference type="ARBA" id="ARBA00049551"/>
    </source>
</evidence>
<keyword evidence="7 17" id="KW-0812">Transmembrane</keyword>
<evidence type="ECO:0000256" key="17">
    <source>
        <dbReference type="RuleBase" id="RU003404"/>
    </source>
</evidence>
<keyword evidence="5 17" id="KW-0813">Transport</keyword>
<dbReference type="NCBIfam" id="TIGR01974">
    <property type="entry name" value="NDH_I_L"/>
    <property type="match status" value="1"/>
</dbReference>
<comment type="function">
    <text evidence="17">Core subunit of the mitochondrial membrane respiratory chain NADH dehydrogenase (Complex I) which catalyzes electron transfer from NADH through the respiratory chain, using ubiquinone as an electron acceptor. Essential for the catalytic activity and assembly of complex I.</text>
</comment>
<dbReference type="PANTHER" id="PTHR42829">
    <property type="entry name" value="NADH-UBIQUINONE OXIDOREDUCTASE CHAIN 5"/>
    <property type="match status" value="1"/>
</dbReference>
<feature type="transmembrane region" description="Helical" evidence="17">
    <location>
        <begin position="449"/>
        <end position="469"/>
    </location>
</feature>
<dbReference type="EC" id="7.1.1.2" evidence="3 17"/>
<evidence type="ECO:0000256" key="4">
    <source>
        <dbReference type="ARBA" id="ARBA00021096"/>
    </source>
</evidence>
<feature type="transmembrane region" description="Helical" evidence="17">
    <location>
        <begin position="271"/>
        <end position="292"/>
    </location>
</feature>
<protein>
    <recommendedName>
        <fullName evidence="4 17">NADH-ubiquinone oxidoreductase chain 5</fullName>
        <ecNumber evidence="3 17">7.1.1.2</ecNumber>
    </recommendedName>
</protein>
<evidence type="ECO:0000256" key="3">
    <source>
        <dbReference type="ARBA" id="ARBA00012944"/>
    </source>
</evidence>
<dbReference type="EMBL" id="KJ845693">
    <property type="protein sequence ID" value="AIK66622.1"/>
    <property type="molecule type" value="Genomic_DNA"/>
</dbReference>
<proteinExistence type="inferred from homology"/>
<dbReference type="GO" id="GO:0015990">
    <property type="term" value="P:electron transport coupled proton transport"/>
    <property type="evidence" value="ECO:0007669"/>
    <property type="project" value="TreeGrafter"/>
</dbReference>
<evidence type="ECO:0000256" key="14">
    <source>
        <dbReference type="ARBA" id="ARBA00023128"/>
    </source>
</evidence>
<keyword evidence="10" id="KW-0249">Electron transport</keyword>
<feature type="domain" description="NADH-Ubiquinone oxidoreductase (complex I) chain 5 N-terminal" evidence="19">
    <location>
        <begin position="64"/>
        <end position="113"/>
    </location>
</feature>
<evidence type="ECO:0000313" key="21">
    <source>
        <dbReference type="EMBL" id="AIK66622.1"/>
    </source>
</evidence>
<evidence type="ECO:0000256" key="9">
    <source>
        <dbReference type="ARBA" id="ARBA00022967"/>
    </source>
</evidence>
<dbReference type="Pfam" id="PF00662">
    <property type="entry name" value="Proton_antipo_N"/>
    <property type="match status" value="1"/>
</dbReference>
<geneLocation type="mitochondrion" evidence="21"/>
<dbReference type="AlphaFoldDB" id="A0A076YH16"/>
<accession>A0A076YH16</accession>
<feature type="transmembrane region" description="Helical" evidence="17">
    <location>
        <begin position="137"/>
        <end position="155"/>
    </location>
</feature>
<dbReference type="GO" id="GO:0042773">
    <property type="term" value="P:ATP synthesis coupled electron transport"/>
    <property type="evidence" value="ECO:0007669"/>
    <property type="project" value="InterPro"/>
</dbReference>
<dbReference type="PANTHER" id="PTHR42829:SF2">
    <property type="entry name" value="NADH-UBIQUINONE OXIDOREDUCTASE CHAIN 5"/>
    <property type="match status" value="1"/>
</dbReference>
<organism evidence="21">
    <name type="scientific">Pediastrum duplex f. asperum</name>
    <dbReference type="NCBI Taxonomy" id="287563"/>
    <lineage>
        <taxon>Eukaryota</taxon>
        <taxon>Viridiplantae</taxon>
        <taxon>Chlorophyta</taxon>
        <taxon>core chlorophytes</taxon>
        <taxon>Chlorophyceae</taxon>
        <taxon>CS clade</taxon>
        <taxon>Sphaeropleales</taxon>
        <taxon>Hydrodictyaceae</taxon>
        <taxon>Pediastrum</taxon>
    </lineage>
</organism>
<feature type="transmembrane region" description="Helical" evidence="17">
    <location>
        <begin position="606"/>
        <end position="624"/>
    </location>
</feature>
<comment type="subcellular location">
    <subcellularLocation>
        <location evidence="1">Mitochondrion inner membrane</location>
        <topology evidence="1">Multi-pass membrane protein</topology>
    </subcellularLocation>
</comment>
<dbReference type="Pfam" id="PF00361">
    <property type="entry name" value="Proton_antipo_M"/>
    <property type="match status" value="1"/>
</dbReference>
<keyword evidence="8" id="KW-0999">Mitochondrion inner membrane</keyword>
<keyword evidence="12 17" id="KW-0520">NAD</keyword>